<name>A0A7W6CUG0_9HYPH</name>
<reference evidence="3 4" key="1">
    <citation type="submission" date="2020-08" db="EMBL/GenBank/DDBJ databases">
        <title>Genomic Encyclopedia of Type Strains, Phase IV (KMG-IV): sequencing the most valuable type-strain genomes for metagenomic binning, comparative biology and taxonomic classification.</title>
        <authorList>
            <person name="Goeker M."/>
        </authorList>
    </citation>
    <scope>NUCLEOTIDE SEQUENCE [LARGE SCALE GENOMIC DNA]</scope>
    <source>
        <strain evidence="3 4">DSM 26575</strain>
    </source>
</reference>
<dbReference type="AlphaFoldDB" id="A0A7W6CUG0"/>
<feature type="coiled-coil region" evidence="1">
    <location>
        <begin position="526"/>
        <end position="553"/>
    </location>
</feature>
<protein>
    <submittedName>
        <fullName evidence="3">Uncharacterized protein involved in exopolysaccharide biosynthesis</fullName>
    </submittedName>
</protein>
<evidence type="ECO:0000313" key="4">
    <source>
        <dbReference type="Proteomes" id="UP000582090"/>
    </source>
</evidence>
<dbReference type="EMBL" id="JACIDW010000005">
    <property type="protein sequence ID" value="MBB3964654.1"/>
    <property type="molecule type" value="Genomic_DNA"/>
</dbReference>
<gene>
    <name evidence="3" type="ORF">GGQ67_002315</name>
</gene>
<keyword evidence="4" id="KW-1185">Reference proteome</keyword>
<keyword evidence="1" id="KW-0175">Coiled coil</keyword>
<evidence type="ECO:0000256" key="1">
    <source>
        <dbReference type="SAM" id="Coils"/>
    </source>
</evidence>
<dbReference type="RefSeq" id="WP_183900279.1">
    <property type="nucleotide sequence ID" value="NZ_JACIDW010000005.1"/>
</dbReference>
<dbReference type="GO" id="GO:0004713">
    <property type="term" value="F:protein tyrosine kinase activity"/>
    <property type="evidence" value="ECO:0007669"/>
    <property type="project" value="TreeGrafter"/>
</dbReference>
<sequence>MPQPEEPATQDAVPPLVSRIETILGKRLEAANDGATPPKQPLDNAAPNAAVPDAGAPHAGAPDAAAMDDLIDDLAAQEFRVESAAHPDIEHSAPAFRRSRRSLIAAGALSALGALAGAMTPGEPSGFRAQSLLGVDGAAKDRPALVTAAHDALLSRKTVATAVARLRLDRDAEFAGASGSAFNVVVDILSPSGVAADPVSRAEASLAAAIRASADPKSGTVGFSVTTSSAAKSARIASYLVSTVANPASTAIVSDSAAKNASAQADAELDAFTRTNGQGNVEVATRLQQQLVEANGALQDAQQRIVAAKERADLLKTATADDALTGALAAEITSPALDERRGRYALAKSTLAQLAASLGPRHPRLIAQQAEVDGLRDSIGQELGRLSRDAADEVKSAVGAVRQLGDQRNTLIAQSRDTGVDLAKLTELREKSAAVRQRLEDRLGTGAIGADGAPVRVIKAPVVTAVEPGRGPWLAPALGALAGLAFGLAGFRRRVDAGKTIAHSEPVAAIEPSVDIPRQPVSEPVAEHAADEVEILRAEIAAMRDRLRSYAATA</sequence>
<evidence type="ECO:0000256" key="2">
    <source>
        <dbReference type="SAM" id="MobiDB-lite"/>
    </source>
</evidence>
<feature type="coiled-coil region" evidence="1">
    <location>
        <begin position="284"/>
        <end position="318"/>
    </location>
</feature>
<dbReference type="GO" id="GO:0005886">
    <property type="term" value="C:plasma membrane"/>
    <property type="evidence" value="ECO:0007669"/>
    <property type="project" value="TreeGrafter"/>
</dbReference>
<proteinExistence type="predicted"/>
<evidence type="ECO:0000313" key="3">
    <source>
        <dbReference type="EMBL" id="MBB3964654.1"/>
    </source>
</evidence>
<dbReference type="PANTHER" id="PTHR32309:SF13">
    <property type="entry name" value="FERRIC ENTEROBACTIN TRANSPORT PROTEIN FEPE"/>
    <property type="match status" value="1"/>
</dbReference>
<dbReference type="InterPro" id="IPR050445">
    <property type="entry name" value="Bact_polysacc_biosynth/exp"/>
</dbReference>
<dbReference type="Proteomes" id="UP000582090">
    <property type="component" value="Unassembled WGS sequence"/>
</dbReference>
<comment type="caution">
    <text evidence="3">The sequence shown here is derived from an EMBL/GenBank/DDBJ whole genome shotgun (WGS) entry which is preliminary data.</text>
</comment>
<dbReference type="PANTHER" id="PTHR32309">
    <property type="entry name" value="TYROSINE-PROTEIN KINASE"/>
    <property type="match status" value="1"/>
</dbReference>
<accession>A0A7W6CUG0</accession>
<feature type="region of interest" description="Disordered" evidence="2">
    <location>
        <begin position="29"/>
        <end position="63"/>
    </location>
</feature>
<feature type="compositionally biased region" description="Low complexity" evidence="2">
    <location>
        <begin position="41"/>
        <end position="63"/>
    </location>
</feature>
<organism evidence="3 4">
    <name type="scientific">Rhizobium metallidurans</name>
    <dbReference type="NCBI Taxonomy" id="1265931"/>
    <lineage>
        <taxon>Bacteria</taxon>
        <taxon>Pseudomonadati</taxon>
        <taxon>Pseudomonadota</taxon>
        <taxon>Alphaproteobacteria</taxon>
        <taxon>Hyphomicrobiales</taxon>
        <taxon>Rhizobiaceae</taxon>
        <taxon>Rhizobium/Agrobacterium group</taxon>
        <taxon>Rhizobium</taxon>
    </lineage>
</organism>